<proteinExistence type="predicted"/>
<sequence length="14" mass="1759">PIAWERLWIIISDF</sequence>
<reference evidence="1" key="1">
    <citation type="submission" date="2017-05" db="UniProtKB">
        <authorList>
            <consortium name="EnsemblMetazoa"/>
        </authorList>
    </citation>
    <scope>IDENTIFICATION</scope>
</reference>
<accession>A0A1X7SHY2</accession>
<protein>
    <submittedName>
        <fullName evidence="1">Uncharacterized protein</fullName>
    </submittedName>
</protein>
<dbReference type="EnsemblMetazoa" id="Aqu2.1.01713_001">
    <property type="protein sequence ID" value="Aqu2.1.01713_001"/>
    <property type="gene ID" value="Aqu2.1.01713"/>
</dbReference>
<organism evidence="1">
    <name type="scientific">Amphimedon queenslandica</name>
    <name type="common">Sponge</name>
    <dbReference type="NCBI Taxonomy" id="400682"/>
    <lineage>
        <taxon>Eukaryota</taxon>
        <taxon>Metazoa</taxon>
        <taxon>Porifera</taxon>
        <taxon>Demospongiae</taxon>
        <taxon>Heteroscleromorpha</taxon>
        <taxon>Haplosclerida</taxon>
        <taxon>Niphatidae</taxon>
        <taxon>Amphimedon</taxon>
    </lineage>
</organism>
<name>A0A1X7SHY2_AMPQE</name>
<evidence type="ECO:0000313" key="1">
    <source>
        <dbReference type="EnsemblMetazoa" id="Aqu2.1.01713_001"/>
    </source>
</evidence>
<dbReference type="InParanoid" id="A0A1X7SHY2"/>